<sequence>MEPILITDPAIYRRAAIGIALSRTHYLVTDPDEVEDDSAEVTWAANGRDIHLHLRDLDWGFDLDAHIERATYGEDETAYWEDWERLGADIVAAVQFPGDFVDYDDEAAVPPHVAEALGLD</sequence>
<reference evidence="1" key="1">
    <citation type="submission" date="2021-02" db="EMBL/GenBank/DDBJ databases">
        <title>Natronoglycomyces albus gen. nov., sp. nov, a haloalkaliphilic actinobacterium from a soda solonchak soil.</title>
        <authorList>
            <person name="Sorokin D.Y."/>
            <person name="Khijniak T.V."/>
            <person name="Zakharycheva A.P."/>
            <person name="Boueva O.V."/>
            <person name="Ariskina E.V."/>
            <person name="Hahnke R.L."/>
            <person name="Bunk B."/>
            <person name="Sproer C."/>
            <person name="Schumann P."/>
            <person name="Evtushenko L.I."/>
            <person name="Kublanov I.V."/>
        </authorList>
    </citation>
    <scope>NUCLEOTIDE SEQUENCE</scope>
    <source>
        <strain evidence="1">DSM 106290</strain>
        <plasmid evidence="1">p2</plasmid>
    </source>
</reference>
<gene>
    <name evidence="1" type="ORF">JQS30_16860</name>
</gene>
<accession>A0A895XTY8</accession>
<keyword evidence="2" id="KW-1185">Reference proteome</keyword>
<dbReference type="RefSeq" id="WP_213173127.1">
    <property type="nucleotide sequence ID" value="NZ_CP070497.1"/>
</dbReference>
<dbReference type="AlphaFoldDB" id="A0A895XTY8"/>
<keyword evidence="1" id="KW-0614">Plasmid</keyword>
<proteinExistence type="predicted"/>
<protein>
    <submittedName>
        <fullName evidence="1">Uncharacterized protein</fullName>
    </submittedName>
</protein>
<evidence type="ECO:0000313" key="2">
    <source>
        <dbReference type="Proteomes" id="UP000662939"/>
    </source>
</evidence>
<organism evidence="1 2">
    <name type="scientific">Natronoglycomyces albus</name>
    <dbReference type="NCBI Taxonomy" id="2811108"/>
    <lineage>
        <taxon>Bacteria</taxon>
        <taxon>Bacillati</taxon>
        <taxon>Actinomycetota</taxon>
        <taxon>Actinomycetes</taxon>
        <taxon>Glycomycetales</taxon>
        <taxon>Glycomycetaceae</taxon>
        <taxon>Natronoglycomyces</taxon>
    </lineage>
</organism>
<evidence type="ECO:0000313" key="1">
    <source>
        <dbReference type="EMBL" id="QSB07132.1"/>
    </source>
</evidence>
<geneLocation type="plasmid" evidence="1 2">
    <name>p2</name>
</geneLocation>
<dbReference type="KEGG" id="nav:JQS30_16860"/>
<dbReference type="Proteomes" id="UP000662939">
    <property type="component" value="Plasmid p2"/>
</dbReference>
<name>A0A895XTY8_9ACTN</name>
<dbReference type="EMBL" id="CP070497">
    <property type="protein sequence ID" value="QSB07132.1"/>
    <property type="molecule type" value="Genomic_DNA"/>
</dbReference>